<keyword evidence="1" id="KW-1133">Transmembrane helix</keyword>
<reference evidence="2 3" key="1">
    <citation type="submission" date="2016-02" db="EMBL/GenBank/DDBJ databases">
        <title>Draft genome sequence of the strain BR 10247T Bradyrhizobium neotropicale isolated from nodules of Centrolobium paraense.</title>
        <authorList>
            <person name="Simoes-Araujo J.L."/>
            <person name="Barauna A.C."/>
            <person name="Silva K."/>
            <person name="Zilli J.E."/>
        </authorList>
    </citation>
    <scope>NUCLEOTIDE SEQUENCE [LARGE SCALE GENOMIC DNA]</scope>
    <source>
        <strain evidence="2 3">BR 10247</strain>
    </source>
</reference>
<dbReference type="EMBL" id="LSEF01000010">
    <property type="protein sequence ID" value="OAF19918.1"/>
    <property type="molecule type" value="Genomic_DNA"/>
</dbReference>
<keyword evidence="3" id="KW-1185">Reference proteome</keyword>
<dbReference type="Proteomes" id="UP000077173">
    <property type="component" value="Unassembled WGS sequence"/>
</dbReference>
<sequence length="90" mass="10043">MFAGPAAEHHDWKPQKRAAIGFAPLTILMQVSGQNRSYANPTIEAALIMYSSALGTHTRKPMRRCKVRALHSTSLSTVFGSVTTLVWWWT</sequence>
<organism evidence="2 3">
    <name type="scientific">Bradyrhizobium neotropicale</name>
    <dbReference type="NCBI Taxonomy" id="1497615"/>
    <lineage>
        <taxon>Bacteria</taxon>
        <taxon>Pseudomonadati</taxon>
        <taxon>Pseudomonadota</taxon>
        <taxon>Alphaproteobacteria</taxon>
        <taxon>Hyphomicrobiales</taxon>
        <taxon>Nitrobacteraceae</taxon>
        <taxon>Bradyrhizobium</taxon>
    </lineage>
</organism>
<comment type="caution">
    <text evidence="2">The sequence shown here is derived from an EMBL/GenBank/DDBJ whole genome shotgun (WGS) entry which is preliminary data.</text>
</comment>
<dbReference type="AlphaFoldDB" id="A0A176ZH54"/>
<gene>
    <name evidence="2" type="ORF">AXW67_35000</name>
</gene>
<proteinExistence type="predicted"/>
<keyword evidence="1" id="KW-0472">Membrane</keyword>
<keyword evidence="1" id="KW-0812">Transmembrane</keyword>
<accession>A0A176ZH54</accession>
<evidence type="ECO:0000256" key="1">
    <source>
        <dbReference type="SAM" id="Phobius"/>
    </source>
</evidence>
<name>A0A176ZH54_9BRAD</name>
<evidence type="ECO:0000313" key="2">
    <source>
        <dbReference type="EMBL" id="OAF19918.1"/>
    </source>
</evidence>
<protein>
    <submittedName>
        <fullName evidence="2">Uncharacterized protein</fullName>
    </submittedName>
</protein>
<evidence type="ECO:0000313" key="3">
    <source>
        <dbReference type="Proteomes" id="UP000077173"/>
    </source>
</evidence>
<feature type="transmembrane region" description="Helical" evidence="1">
    <location>
        <begin position="69"/>
        <end position="89"/>
    </location>
</feature>